<dbReference type="WBParaSite" id="jg10681">
    <property type="protein sequence ID" value="jg10681"/>
    <property type="gene ID" value="jg10681"/>
</dbReference>
<evidence type="ECO:0000313" key="2">
    <source>
        <dbReference type="WBParaSite" id="jg10681"/>
    </source>
</evidence>
<protein>
    <submittedName>
        <fullName evidence="2">Uncharacterized protein</fullName>
    </submittedName>
</protein>
<dbReference type="Proteomes" id="UP000887574">
    <property type="component" value="Unplaced"/>
</dbReference>
<keyword evidence="1" id="KW-1185">Reference proteome</keyword>
<accession>A0A915CMX2</accession>
<name>A0A915CMX2_9BILA</name>
<sequence length="152" mass="17218">MPNAALSLLNFSSGSSQKSKLSAVLYDDVYGYLYVLLRENSSKTVCYVFHPKFGNKAILEEDFQYNQMFYYHARKDGELPIHLCTGHSRSKSSKAELMQVTGNLVYLSVSSEPGFSLFKSSVRERCTNLMGNCRRILISYLAFWEGILQSAI</sequence>
<proteinExistence type="predicted"/>
<dbReference type="AlphaFoldDB" id="A0A915CMX2"/>
<organism evidence="1 2">
    <name type="scientific">Ditylenchus dipsaci</name>
    <dbReference type="NCBI Taxonomy" id="166011"/>
    <lineage>
        <taxon>Eukaryota</taxon>
        <taxon>Metazoa</taxon>
        <taxon>Ecdysozoa</taxon>
        <taxon>Nematoda</taxon>
        <taxon>Chromadorea</taxon>
        <taxon>Rhabditida</taxon>
        <taxon>Tylenchina</taxon>
        <taxon>Tylenchomorpha</taxon>
        <taxon>Sphaerularioidea</taxon>
        <taxon>Anguinidae</taxon>
        <taxon>Anguininae</taxon>
        <taxon>Ditylenchus</taxon>
    </lineage>
</organism>
<evidence type="ECO:0000313" key="1">
    <source>
        <dbReference type="Proteomes" id="UP000887574"/>
    </source>
</evidence>
<reference evidence="2" key="1">
    <citation type="submission" date="2022-11" db="UniProtKB">
        <authorList>
            <consortium name="WormBaseParasite"/>
        </authorList>
    </citation>
    <scope>IDENTIFICATION</scope>
</reference>